<dbReference type="OrthoDB" id="121633at2"/>
<dbReference type="Proteomes" id="UP000241421">
    <property type="component" value="Unassembled WGS sequence"/>
</dbReference>
<comment type="caution">
    <text evidence="2">The sequence shown here is derived from an EMBL/GenBank/DDBJ whole genome shotgun (WGS) entry which is preliminary data.</text>
</comment>
<dbReference type="Pfam" id="PF02482">
    <property type="entry name" value="Ribosomal_S30AE"/>
    <property type="match status" value="1"/>
</dbReference>
<proteinExistence type="predicted"/>
<dbReference type="InterPro" id="IPR036567">
    <property type="entry name" value="RHF-like"/>
</dbReference>
<keyword evidence="3" id="KW-1185">Reference proteome</keyword>
<dbReference type="InterPro" id="IPR003489">
    <property type="entry name" value="RHF/RaiA"/>
</dbReference>
<organism evidence="2 3">
    <name type="scientific">Massilia glaciei</name>
    <dbReference type="NCBI Taxonomy" id="1524097"/>
    <lineage>
        <taxon>Bacteria</taxon>
        <taxon>Pseudomonadati</taxon>
        <taxon>Pseudomonadota</taxon>
        <taxon>Betaproteobacteria</taxon>
        <taxon>Burkholderiales</taxon>
        <taxon>Oxalobacteraceae</taxon>
        <taxon>Telluria group</taxon>
        <taxon>Massilia</taxon>
    </lineage>
</organism>
<evidence type="ECO:0000313" key="2">
    <source>
        <dbReference type="EMBL" id="PWF48495.1"/>
    </source>
</evidence>
<dbReference type="Gene3D" id="3.30.160.100">
    <property type="entry name" value="Ribosome hibernation promotion factor-like"/>
    <property type="match status" value="1"/>
</dbReference>
<reference evidence="2 3" key="1">
    <citation type="submission" date="2018-04" db="EMBL/GenBank/DDBJ databases">
        <title>Massilia violaceinigra sp. nov., a novel purple-pigmented bacterium isolated from Tianshan glacier, Xinjiang, China.</title>
        <authorList>
            <person name="Wang H."/>
        </authorList>
    </citation>
    <scope>NUCLEOTIDE SEQUENCE [LARGE SCALE GENOMIC DNA]</scope>
    <source>
        <strain evidence="2 3">B448-2</strain>
    </source>
</reference>
<feature type="compositionally biased region" description="Basic and acidic residues" evidence="1">
    <location>
        <begin position="102"/>
        <end position="121"/>
    </location>
</feature>
<accession>A0A2U2HM42</accession>
<name>A0A2U2HM42_9BURK</name>
<dbReference type="RefSeq" id="WP_106757582.1">
    <property type="nucleotide sequence ID" value="NZ_PXWF02000191.1"/>
</dbReference>
<evidence type="ECO:0000313" key="3">
    <source>
        <dbReference type="Proteomes" id="UP000241421"/>
    </source>
</evidence>
<dbReference type="AlphaFoldDB" id="A0A2U2HM42"/>
<protein>
    <submittedName>
        <fullName evidence="2">Ribosomal subunit interface protein</fullName>
    </submittedName>
</protein>
<dbReference type="EMBL" id="PXWF02000191">
    <property type="protein sequence ID" value="PWF48495.1"/>
    <property type="molecule type" value="Genomic_DNA"/>
</dbReference>
<sequence>MQIQLNSDNRITGSPELLERVQADLEHELKHVASAITRVEVHLNDVNGAKGGEADKRCLLEARIKGAQPVAVESRAATIEQAISTAAGQLSRAIKTNLGKSDTAEKRGASIRHLRPDDEGE</sequence>
<dbReference type="SUPFAM" id="SSF69754">
    <property type="entry name" value="Ribosome binding protein Y (YfiA homologue)"/>
    <property type="match status" value="1"/>
</dbReference>
<feature type="region of interest" description="Disordered" evidence="1">
    <location>
        <begin position="98"/>
        <end position="121"/>
    </location>
</feature>
<evidence type="ECO:0000256" key="1">
    <source>
        <dbReference type="SAM" id="MobiDB-lite"/>
    </source>
</evidence>
<gene>
    <name evidence="2" type="ORF">C7C56_011715</name>
</gene>